<organism evidence="10 11">
    <name type="scientific">Tritrichomonas musculus</name>
    <dbReference type="NCBI Taxonomy" id="1915356"/>
    <lineage>
        <taxon>Eukaryota</taxon>
        <taxon>Metamonada</taxon>
        <taxon>Parabasalia</taxon>
        <taxon>Tritrichomonadida</taxon>
        <taxon>Tritrichomonadidae</taxon>
        <taxon>Tritrichomonas</taxon>
    </lineage>
</organism>
<protein>
    <recommendedName>
        <fullName evidence="4">CCR4-NOT transcription complex subunit 11</fullName>
    </recommendedName>
</protein>
<dbReference type="EMBL" id="JAPFFF010000012">
    <property type="protein sequence ID" value="KAK8875411.1"/>
    <property type="molecule type" value="Genomic_DNA"/>
</dbReference>
<dbReference type="Pfam" id="PF10155">
    <property type="entry name" value="CNOT11"/>
    <property type="match status" value="1"/>
</dbReference>
<evidence type="ECO:0000256" key="7">
    <source>
        <dbReference type="ARBA" id="ARBA00023158"/>
    </source>
</evidence>
<evidence type="ECO:0000256" key="3">
    <source>
        <dbReference type="ARBA" id="ARBA00008030"/>
    </source>
</evidence>
<evidence type="ECO:0000256" key="9">
    <source>
        <dbReference type="ARBA" id="ARBA00023242"/>
    </source>
</evidence>
<reference evidence="10 11" key="1">
    <citation type="submission" date="2024-04" db="EMBL/GenBank/DDBJ databases">
        <title>Tritrichomonas musculus Genome.</title>
        <authorList>
            <person name="Alves-Ferreira E."/>
            <person name="Grigg M."/>
            <person name="Lorenzi H."/>
            <person name="Galac M."/>
        </authorList>
    </citation>
    <scope>NUCLEOTIDE SEQUENCE [LARGE SCALE GENOMIC DNA]</scope>
    <source>
        <strain evidence="10 11">EAF2021</strain>
    </source>
</reference>
<evidence type="ECO:0000256" key="2">
    <source>
        <dbReference type="ARBA" id="ARBA00004496"/>
    </source>
</evidence>
<dbReference type="InterPro" id="IPR019312">
    <property type="entry name" value="CNOT11"/>
</dbReference>
<dbReference type="Proteomes" id="UP001470230">
    <property type="component" value="Unassembled WGS sequence"/>
</dbReference>
<accession>A0ABR2JDD1</accession>
<keyword evidence="5" id="KW-0963">Cytoplasm</keyword>
<keyword evidence="11" id="KW-1185">Reference proteome</keyword>
<comment type="similarity">
    <text evidence="3">Belongs to the CNOT11 family.</text>
</comment>
<evidence type="ECO:0000313" key="11">
    <source>
        <dbReference type="Proteomes" id="UP001470230"/>
    </source>
</evidence>
<evidence type="ECO:0000313" key="10">
    <source>
        <dbReference type="EMBL" id="KAK8875411.1"/>
    </source>
</evidence>
<keyword evidence="7" id="KW-0943">RNA-mediated gene silencing</keyword>
<evidence type="ECO:0000256" key="1">
    <source>
        <dbReference type="ARBA" id="ARBA00004123"/>
    </source>
</evidence>
<keyword evidence="6" id="KW-0805">Transcription regulation</keyword>
<evidence type="ECO:0000256" key="4">
    <source>
        <dbReference type="ARBA" id="ARBA00014872"/>
    </source>
</evidence>
<comment type="caution">
    <text evidence="10">The sequence shown here is derived from an EMBL/GenBank/DDBJ whole genome shotgun (WGS) entry which is preliminary data.</text>
</comment>
<comment type="subcellular location">
    <subcellularLocation>
        <location evidence="2">Cytoplasm</location>
    </subcellularLocation>
    <subcellularLocation>
        <location evidence="1">Nucleus</location>
    </subcellularLocation>
</comment>
<evidence type="ECO:0000256" key="6">
    <source>
        <dbReference type="ARBA" id="ARBA00023015"/>
    </source>
</evidence>
<evidence type="ECO:0000256" key="8">
    <source>
        <dbReference type="ARBA" id="ARBA00023163"/>
    </source>
</evidence>
<name>A0ABR2JDD1_9EUKA</name>
<keyword evidence="8" id="KW-0804">Transcription</keyword>
<dbReference type="PANTHER" id="PTHR15975:SF0">
    <property type="entry name" value="CCR4-NOT TRANSCRIPTION COMPLEX SUBUNIT 11"/>
    <property type="match status" value="1"/>
</dbReference>
<gene>
    <name evidence="10" type="ORF">M9Y10_005576</name>
</gene>
<keyword evidence="9" id="KW-0539">Nucleus</keyword>
<evidence type="ECO:0000256" key="5">
    <source>
        <dbReference type="ARBA" id="ARBA00022490"/>
    </source>
</evidence>
<dbReference type="PANTHER" id="PTHR15975">
    <property type="entry name" value="CCR4-NOT TRANSCRIPTION COMPLEX SUBUNIT 11"/>
    <property type="match status" value="1"/>
</dbReference>
<proteinExistence type="inferred from homology"/>
<sequence>MLERQVAENFVDLLSNNTDTLSTISSKFHSSFDIRNRMIALAGISMLLSDGLLEHSHQIVAAWLLFSEFNKVPINDSPFLPVFVHLYNEVRISNPNFCPPQLYDIVSCILDSGDTDKIGSMTLKSIMSNNFSLPNSTSINLSAPKQYQPRISPVLSEKVESPESEVMSPSQILVELLTDSTIYNDFEPIYIRPAPEVTPIFPGEIQDTFISSFDSPPALFDEYVSLNSKESAVSLIRKAIDTQLTSAEVDSLSREIKKNPELSLEADLSNSQIDSLIENNTAIAKDIVSFLVKRNDNLLEQLALVQLTPAKAQVIQEILIDPDLPTPQFEGYIYKSMNTIKSIQKNETYLKCLALFFGMLCTAFNKGVQFGVDLLVELYSFCVLPKNESLKESQDLAFLLSK</sequence>